<dbReference type="AlphaFoldDB" id="A0A4E0RQM0"/>
<dbReference type="GO" id="GO:0051018">
    <property type="term" value="F:protein kinase A binding"/>
    <property type="evidence" value="ECO:0007669"/>
    <property type="project" value="TreeGrafter"/>
</dbReference>
<dbReference type="GO" id="GO:0005737">
    <property type="term" value="C:cytoplasm"/>
    <property type="evidence" value="ECO:0007669"/>
    <property type="project" value="TreeGrafter"/>
</dbReference>
<comment type="similarity">
    <text evidence="1">Belongs to the GSKIP family.</text>
</comment>
<evidence type="ECO:0000259" key="2">
    <source>
        <dbReference type="Pfam" id="PF05303"/>
    </source>
</evidence>
<comment type="caution">
    <text evidence="3">The sequence shown here is derived from an EMBL/GenBank/DDBJ whole genome shotgun (WGS) entry which is preliminary data.</text>
</comment>
<name>A0A4E0RQM0_FASHE</name>
<evidence type="ECO:0000313" key="4">
    <source>
        <dbReference type="Proteomes" id="UP000230066"/>
    </source>
</evidence>
<dbReference type="PANTHER" id="PTHR12490:SF4">
    <property type="entry name" value="GSK3B-INTERACTING PROTEIN"/>
    <property type="match status" value="1"/>
</dbReference>
<dbReference type="InterPro" id="IPR007967">
    <property type="entry name" value="GSKIP_dom"/>
</dbReference>
<dbReference type="SUPFAM" id="SSF103107">
    <property type="entry name" value="Hypothetical protein c14orf129, hspc210"/>
    <property type="match status" value="1"/>
</dbReference>
<feature type="domain" description="GSKIP" evidence="2">
    <location>
        <begin position="29"/>
        <end position="87"/>
    </location>
</feature>
<proteinExistence type="inferred from homology"/>
<dbReference type="EMBL" id="JXXN02007308">
    <property type="protein sequence ID" value="THD19122.1"/>
    <property type="molecule type" value="Genomic_DNA"/>
</dbReference>
<dbReference type="InterPro" id="IPR023231">
    <property type="entry name" value="GSKIP_dom_sf"/>
</dbReference>
<dbReference type="GO" id="GO:0019207">
    <property type="term" value="F:kinase regulator activity"/>
    <property type="evidence" value="ECO:0007669"/>
    <property type="project" value="TreeGrafter"/>
</dbReference>
<keyword evidence="4" id="KW-1185">Reference proteome</keyword>
<dbReference type="PANTHER" id="PTHR12490">
    <property type="entry name" value="GSK3B-INTERACTING PROTEIN"/>
    <property type="match status" value="1"/>
</dbReference>
<dbReference type="Gene3D" id="3.30.2280.10">
    <property type="entry name" value="Hypothetical protein (hspc210)"/>
    <property type="match status" value="1"/>
</dbReference>
<organism evidence="3 4">
    <name type="scientific">Fasciola hepatica</name>
    <name type="common">Liver fluke</name>
    <dbReference type="NCBI Taxonomy" id="6192"/>
    <lineage>
        <taxon>Eukaryota</taxon>
        <taxon>Metazoa</taxon>
        <taxon>Spiralia</taxon>
        <taxon>Lophotrochozoa</taxon>
        <taxon>Platyhelminthes</taxon>
        <taxon>Trematoda</taxon>
        <taxon>Digenea</taxon>
        <taxon>Plagiorchiida</taxon>
        <taxon>Echinostomata</taxon>
        <taxon>Echinostomatoidea</taxon>
        <taxon>Fasciolidae</taxon>
        <taxon>Fasciola</taxon>
    </lineage>
</organism>
<sequence length="147" mass="16232">MPTSNNSLIEESECEQLGAFESDAKLCLVEAKAAISEVAFGVKGIQAASDTLPRTDSLAYINLTTLKGESMCVEISVKGFYPIGRNRIPKGIITMRPVNTMKQSTPYCLLEVICSVISSPKGPSIDYLNWIIGNRWNCLDWINHLLY</sequence>
<protein>
    <recommendedName>
        <fullName evidence="2">GSKIP domain-containing protein</fullName>
    </recommendedName>
</protein>
<evidence type="ECO:0000256" key="1">
    <source>
        <dbReference type="ARBA" id="ARBA00009571"/>
    </source>
</evidence>
<dbReference type="Proteomes" id="UP000230066">
    <property type="component" value="Unassembled WGS sequence"/>
</dbReference>
<evidence type="ECO:0000313" key="3">
    <source>
        <dbReference type="EMBL" id="THD19122.1"/>
    </source>
</evidence>
<dbReference type="GO" id="GO:0060828">
    <property type="term" value="P:regulation of canonical Wnt signaling pathway"/>
    <property type="evidence" value="ECO:0007669"/>
    <property type="project" value="InterPro"/>
</dbReference>
<gene>
    <name evidence="3" type="ORF">D915_010224</name>
</gene>
<reference evidence="3" key="1">
    <citation type="submission" date="2019-03" db="EMBL/GenBank/DDBJ databases">
        <title>Improved annotation for the trematode Fasciola hepatica.</title>
        <authorList>
            <person name="Choi Y.-J."/>
            <person name="Martin J."/>
            <person name="Mitreva M."/>
        </authorList>
    </citation>
    <scope>NUCLEOTIDE SEQUENCE [LARGE SCALE GENOMIC DNA]</scope>
</reference>
<dbReference type="Pfam" id="PF05303">
    <property type="entry name" value="GSKIP_dom"/>
    <property type="match status" value="1"/>
</dbReference>
<accession>A0A4E0RQM0</accession>
<dbReference type="InterPro" id="IPR037395">
    <property type="entry name" value="GSKIP"/>
</dbReference>